<dbReference type="Pfam" id="PF00702">
    <property type="entry name" value="Hydrolase"/>
    <property type="match status" value="1"/>
</dbReference>
<evidence type="ECO:0000256" key="1">
    <source>
        <dbReference type="ARBA" id="ARBA00022801"/>
    </source>
</evidence>
<name>A0A9D9J471_9BACT</name>
<comment type="caution">
    <text evidence="2">The sequence shown here is derived from an EMBL/GenBank/DDBJ whole genome shotgun (WGS) entry which is preliminary data.</text>
</comment>
<dbReference type="InterPro" id="IPR023198">
    <property type="entry name" value="PGP-like_dom2"/>
</dbReference>
<dbReference type="PANTHER" id="PTHR43316:SF8">
    <property type="entry name" value="HAD FAMILY HYDROLASE"/>
    <property type="match status" value="1"/>
</dbReference>
<dbReference type="GO" id="GO:0016787">
    <property type="term" value="F:hydrolase activity"/>
    <property type="evidence" value="ECO:0007669"/>
    <property type="project" value="UniProtKB-KW"/>
</dbReference>
<dbReference type="SUPFAM" id="SSF56784">
    <property type="entry name" value="HAD-like"/>
    <property type="match status" value="1"/>
</dbReference>
<dbReference type="Proteomes" id="UP000823750">
    <property type="component" value="Unassembled WGS sequence"/>
</dbReference>
<dbReference type="SFLD" id="SFLDS00003">
    <property type="entry name" value="Haloacid_Dehalogenase"/>
    <property type="match status" value="1"/>
</dbReference>
<gene>
    <name evidence="2" type="ORF">IAB78_07205</name>
</gene>
<protein>
    <submittedName>
        <fullName evidence="2">HAD family hydrolase</fullName>
    </submittedName>
</protein>
<reference evidence="2" key="1">
    <citation type="submission" date="2020-10" db="EMBL/GenBank/DDBJ databases">
        <authorList>
            <person name="Gilroy R."/>
        </authorList>
    </citation>
    <scope>NUCLEOTIDE SEQUENCE</scope>
    <source>
        <strain evidence="2">B2-16538</strain>
    </source>
</reference>
<evidence type="ECO:0000313" key="3">
    <source>
        <dbReference type="Proteomes" id="UP000823750"/>
    </source>
</evidence>
<evidence type="ECO:0000313" key="2">
    <source>
        <dbReference type="EMBL" id="MBO8486196.1"/>
    </source>
</evidence>
<dbReference type="PANTHER" id="PTHR43316">
    <property type="entry name" value="HYDROLASE, HALOACID DELAHOGENASE-RELATED"/>
    <property type="match status" value="1"/>
</dbReference>
<dbReference type="InterPro" id="IPR023214">
    <property type="entry name" value="HAD_sf"/>
</dbReference>
<organism evidence="2 3">
    <name type="scientific">Candidatus Cryptobacteroides excrementavium</name>
    <dbReference type="NCBI Taxonomy" id="2840759"/>
    <lineage>
        <taxon>Bacteria</taxon>
        <taxon>Pseudomonadati</taxon>
        <taxon>Bacteroidota</taxon>
        <taxon>Bacteroidia</taxon>
        <taxon>Bacteroidales</taxon>
        <taxon>Candidatus Cryptobacteroides</taxon>
    </lineage>
</organism>
<dbReference type="InterPro" id="IPR036412">
    <property type="entry name" value="HAD-like_sf"/>
</dbReference>
<reference evidence="2" key="2">
    <citation type="journal article" date="2021" name="PeerJ">
        <title>Extensive microbial diversity within the chicken gut microbiome revealed by metagenomics and culture.</title>
        <authorList>
            <person name="Gilroy R."/>
            <person name="Ravi A."/>
            <person name="Getino M."/>
            <person name="Pursley I."/>
            <person name="Horton D.L."/>
            <person name="Alikhan N.F."/>
            <person name="Baker D."/>
            <person name="Gharbi K."/>
            <person name="Hall N."/>
            <person name="Watson M."/>
            <person name="Adriaenssens E.M."/>
            <person name="Foster-Nyarko E."/>
            <person name="Jarju S."/>
            <person name="Secka A."/>
            <person name="Antonio M."/>
            <person name="Oren A."/>
            <person name="Chaudhuri R.R."/>
            <person name="La Ragione R."/>
            <person name="Hildebrand F."/>
            <person name="Pallen M.J."/>
        </authorList>
    </citation>
    <scope>NUCLEOTIDE SEQUENCE</scope>
    <source>
        <strain evidence="2">B2-16538</strain>
    </source>
</reference>
<dbReference type="EMBL" id="JADILX010000106">
    <property type="protein sequence ID" value="MBO8486196.1"/>
    <property type="molecule type" value="Genomic_DNA"/>
</dbReference>
<sequence length="232" mass="26893">MMPLKGKTRYIFFDADDTLWENECYFREAEHRFALLLSSYATPGQTAEILARKQEENIPIFGYGSKTYLFGMLDAAVEICGDRFSKEIYIKAKEIIQELAYHEFHLMPDIEEVLKALHGTYRLAVATKGDLLEQMTKYRESGLEKYFHHIEVMERKSEEDYRHMAAKLDIRPEEILMVGNSVKSDIAPVISIGGMAIHVPHKVTWAHEMMDIPDSDRVYEVKNIKEILDLLL</sequence>
<dbReference type="InterPro" id="IPR051540">
    <property type="entry name" value="S-2-haloacid_dehalogenase"/>
</dbReference>
<dbReference type="AlphaFoldDB" id="A0A9D9J471"/>
<proteinExistence type="predicted"/>
<accession>A0A9D9J471</accession>
<dbReference type="Gene3D" id="1.10.150.240">
    <property type="entry name" value="Putative phosphatase, domain 2"/>
    <property type="match status" value="1"/>
</dbReference>
<dbReference type="Gene3D" id="3.40.50.1000">
    <property type="entry name" value="HAD superfamily/HAD-like"/>
    <property type="match status" value="1"/>
</dbReference>
<dbReference type="SFLD" id="SFLDG01129">
    <property type="entry name" value="C1.5:_HAD__Beta-PGM__Phosphata"/>
    <property type="match status" value="1"/>
</dbReference>
<keyword evidence="1 2" id="KW-0378">Hydrolase</keyword>